<feature type="domain" description="Glutamine amidotransferase" evidence="6">
    <location>
        <begin position="484"/>
        <end position="670"/>
    </location>
</feature>
<dbReference type="EMBL" id="JAAGOA010000006">
    <property type="protein sequence ID" value="NEE00762.1"/>
    <property type="molecule type" value="Genomic_DNA"/>
</dbReference>
<dbReference type="SUPFAM" id="SSF52317">
    <property type="entry name" value="Class I glutamine amidotransferase-like"/>
    <property type="match status" value="1"/>
</dbReference>
<dbReference type="PRINTS" id="PR00096">
    <property type="entry name" value="GATASE"/>
</dbReference>
<dbReference type="Gene3D" id="3.40.50.880">
    <property type="match status" value="1"/>
</dbReference>
<evidence type="ECO:0000256" key="1">
    <source>
        <dbReference type="ARBA" id="ARBA00012266"/>
    </source>
</evidence>
<protein>
    <recommendedName>
        <fullName evidence="1">anthranilate synthase</fullName>
        <ecNumber evidence="1">4.1.3.27</ecNumber>
    </recommendedName>
</protein>
<dbReference type="GO" id="GO:0004049">
    <property type="term" value="F:anthranilate synthase activity"/>
    <property type="evidence" value="ECO:0007669"/>
    <property type="project" value="UniProtKB-EC"/>
</dbReference>
<dbReference type="RefSeq" id="WP_163736978.1">
    <property type="nucleotide sequence ID" value="NZ_JAAGOA010000006.1"/>
</dbReference>
<dbReference type="InterPro" id="IPR005801">
    <property type="entry name" value="ADC_synthase"/>
</dbReference>
<keyword evidence="2" id="KW-0315">Glutamine amidotransferase</keyword>
<dbReference type="GO" id="GO:0000162">
    <property type="term" value="P:L-tryptophan biosynthetic process"/>
    <property type="evidence" value="ECO:0007669"/>
    <property type="project" value="TreeGrafter"/>
</dbReference>
<proteinExistence type="predicted"/>
<dbReference type="SUPFAM" id="SSF56322">
    <property type="entry name" value="ADC synthase"/>
    <property type="match status" value="1"/>
</dbReference>
<dbReference type="Gene3D" id="3.60.120.10">
    <property type="entry name" value="Anthranilate synthase"/>
    <property type="match status" value="1"/>
</dbReference>
<dbReference type="InterPro" id="IPR019999">
    <property type="entry name" value="Anth_synth_I-like"/>
</dbReference>
<dbReference type="PANTHER" id="PTHR11236:SF49">
    <property type="entry name" value="ANTHRANILATE SYNTHASE COMPONENT 1"/>
    <property type="match status" value="1"/>
</dbReference>
<dbReference type="PROSITE" id="PS51273">
    <property type="entry name" value="GATASE_TYPE_1"/>
    <property type="match status" value="1"/>
</dbReference>
<evidence type="ECO:0000259" key="7">
    <source>
        <dbReference type="Pfam" id="PF00425"/>
    </source>
</evidence>
<dbReference type="InterPro" id="IPR015890">
    <property type="entry name" value="Chorismate_C"/>
</dbReference>
<feature type="compositionally biased region" description="Basic and acidic residues" evidence="5">
    <location>
        <begin position="55"/>
        <end position="67"/>
    </location>
</feature>
<evidence type="ECO:0000256" key="3">
    <source>
        <dbReference type="ARBA" id="ARBA00023239"/>
    </source>
</evidence>
<gene>
    <name evidence="8" type="ORF">G1H10_11340</name>
</gene>
<organism evidence="8 9">
    <name type="scientific">Phytoactinopolyspora halotolerans</name>
    <dbReference type="NCBI Taxonomy" id="1981512"/>
    <lineage>
        <taxon>Bacteria</taxon>
        <taxon>Bacillati</taxon>
        <taxon>Actinomycetota</taxon>
        <taxon>Actinomycetes</taxon>
        <taxon>Jiangellales</taxon>
        <taxon>Jiangellaceae</taxon>
        <taxon>Phytoactinopolyspora</taxon>
    </lineage>
</organism>
<evidence type="ECO:0000256" key="4">
    <source>
        <dbReference type="ARBA" id="ARBA00047683"/>
    </source>
</evidence>
<keyword evidence="3" id="KW-0456">Lyase</keyword>
<dbReference type="InterPro" id="IPR006221">
    <property type="entry name" value="TrpG/PapA_dom"/>
</dbReference>
<dbReference type="InterPro" id="IPR029062">
    <property type="entry name" value="Class_I_gatase-like"/>
</dbReference>
<evidence type="ECO:0000256" key="2">
    <source>
        <dbReference type="ARBA" id="ARBA00022962"/>
    </source>
</evidence>
<feature type="region of interest" description="Disordered" evidence="5">
    <location>
        <begin position="40"/>
        <end position="75"/>
    </location>
</feature>
<evidence type="ECO:0000259" key="6">
    <source>
        <dbReference type="Pfam" id="PF00117"/>
    </source>
</evidence>
<accession>A0A6L9S865</accession>
<dbReference type="EC" id="4.1.3.27" evidence="1"/>
<comment type="catalytic activity">
    <reaction evidence="4">
        <text>chorismate + L-glutamine = anthranilate + pyruvate + L-glutamate + H(+)</text>
        <dbReference type="Rhea" id="RHEA:21732"/>
        <dbReference type="ChEBI" id="CHEBI:15361"/>
        <dbReference type="ChEBI" id="CHEBI:15378"/>
        <dbReference type="ChEBI" id="CHEBI:16567"/>
        <dbReference type="ChEBI" id="CHEBI:29748"/>
        <dbReference type="ChEBI" id="CHEBI:29985"/>
        <dbReference type="ChEBI" id="CHEBI:58359"/>
        <dbReference type="EC" id="4.1.3.27"/>
    </reaction>
</comment>
<evidence type="ECO:0000313" key="9">
    <source>
        <dbReference type="Proteomes" id="UP000475214"/>
    </source>
</evidence>
<feature type="region of interest" description="Disordered" evidence="5">
    <location>
        <begin position="459"/>
        <end position="478"/>
    </location>
</feature>
<dbReference type="PANTHER" id="PTHR11236">
    <property type="entry name" value="AMINOBENZOATE/ANTHRANILATE SYNTHASE"/>
    <property type="match status" value="1"/>
</dbReference>
<feature type="domain" description="Chorismate-utilising enzyme C-terminal" evidence="7">
    <location>
        <begin position="143"/>
        <end position="399"/>
    </location>
</feature>
<comment type="caution">
    <text evidence="8">The sequence shown here is derived from an EMBL/GenBank/DDBJ whole genome shotgun (WGS) entry which is preliminary data.</text>
</comment>
<evidence type="ECO:0000256" key="5">
    <source>
        <dbReference type="SAM" id="MobiDB-lite"/>
    </source>
</evidence>
<evidence type="ECO:0000313" key="8">
    <source>
        <dbReference type="EMBL" id="NEE00762.1"/>
    </source>
</evidence>
<keyword evidence="9" id="KW-1185">Reference proteome</keyword>
<dbReference type="CDD" id="cd01743">
    <property type="entry name" value="GATase1_Anthranilate_Synthase"/>
    <property type="match status" value="1"/>
</dbReference>
<dbReference type="Proteomes" id="UP000475214">
    <property type="component" value="Unassembled WGS sequence"/>
</dbReference>
<reference evidence="8 9" key="1">
    <citation type="submission" date="2020-02" db="EMBL/GenBank/DDBJ databases">
        <authorList>
            <person name="Li X.-J."/>
            <person name="Han X.-M."/>
        </authorList>
    </citation>
    <scope>NUCLEOTIDE SEQUENCE [LARGE SCALE GENOMIC DNA]</scope>
    <source>
        <strain evidence="8 9">CCTCC AB 2017055</strain>
    </source>
</reference>
<dbReference type="Pfam" id="PF00425">
    <property type="entry name" value="Chorismate_bind"/>
    <property type="match status" value="1"/>
</dbReference>
<dbReference type="InterPro" id="IPR017926">
    <property type="entry name" value="GATASE"/>
</dbReference>
<dbReference type="AlphaFoldDB" id="A0A6L9S865"/>
<name>A0A6L9S865_9ACTN</name>
<dbReference type="Pfam" id="PF00117">
    <property type="entry name" value="GATase"/>
    <property type="match status" value="1"/>
</dbReference>
<sequence>MTDPLTAVVESDTPEPFALLRRADGTGIDLLLGETIDVDRLGDVPIPPPRTSAHHSTDDRPGHRTDDPPATAPTSLAVPRVLALVPYRQVTERGFACHDDGTPLRCLMVREHAVLTPDDVLAAIPDTPVEVTGHGFDIDDDAYGEIVGAVIRDEIGRGEGANFVIRRDYRARLHGSVPHAALRLFRRLLLGEPNAYWTFVVHAGDVTMVGATPERHVSVADGTVVMNPISGTYRPPREGASGAGLLRFLADAKETEELFMAVDEELKMMSRVCHEGGQVVGPFLKEMGHLVHTEYLLQGRSRMDVRDVLRETMFAPTVTGSPVENAARIITRYEQNGRGYYAGVAALIGHDAGGRQVLDAPILIRTAYIDPDGTVRVPVGATLVRHSISGHEVHETHVKAAGVLTALGLHAKPVEPATDDGRAAAPLLEYPGVGEALTLRNATLAPFWLHDHSDGGSATLHGSASFDEPQPPDGRPPLDGRSAVVIDVEDGWTAMFAHLLRRLGMVAEVRRWSEVGDTVRHDLMVAGPGPGDPRDTSDPRIRRMRYLVTRRLADQRPLLAVCLSHQMLADILGFPVVPLAQPYQGTQREIDLFGRRTRVGFYNTYTARTMLDSRAPVDVPTSADVPAGLRIAADADTGDVHALRGDGFASVQFHLESILSTDGIDLLHDLVSDVLAPVRAQH</sequence>